<dbReference type="SUPFAM" id="SSF51679">
    <property type="entry name" value="Bacterial luciferase-like"/>
    <property type="match status" value="1"/>
</dbReference>
<dbReference type="Proteomes" id="UP000681340">
    <property type="component" value="Unassembled WGS sequence"/>
</dbReference>
<evidence type="ECO:0000259" key="3">
    <source>
        <dbReference type="Pfam" id="PF00296"/>
    </source>
</evidence>
<dbReference type="CDD" id="cd00347">
    <property type="entry name" value="Flavin_utilizing_monoxygenases"/>
    <property type="match status" value="1"/>
</dbReference>
<dbReference type="Gene3D" id="3.20.20.30">
    <property type="entry name" value="Luciferase-like domain"/>
    <property type="match status" value="1"/>
</dbReference>
<evidence type="ECO:0000313" key="5">
    <source>
        <dbReference type="Proteomes" id="UP000681340"/>
    </source>
</evidence>
<name>A0A919W5I6_9ACTN</name>
<keyword evidence="1" id="KW-0560">Oxidoreductase</keyword>
<protein>
    <submittedName>
        <fullName evidence="4">Luciferase</fullName>
    </submittedName>
</protein>
<reference evidence="4" key="1">
    <citation type="submission" date="2021-03" db="EMBL/GenBank/DDBJ databases">
        <title>Whole genome shotgun sequence of Actinoplanes auranticolor NBRC 12245.</title>
        <authorList>
            <person name="Komaki H."/>
            <person name="Tamura T."/>
        </authorList>
    </citation>
    <scope>NUCLEOTIDE SEQUENCE</scope>
    <source>
        <strain evidence="4">NBRC 12245</strain>
    </source>
</reference>
<dbReference type="PANTHER" id="PTHR30137">
    <property type="entry name" value="LUCIFERASE-LIKE MONOOXYGENASE"/>
    <property type="match status" value="1"/>
</dbReference>
<accession>A0A919W5I6</accession>
<keyword evidence="2" id="KW-0503">Monooxygenase</keyword>
<comment type="caution">
    <text evidence="4">The sequence shown here is derived from an EMBL/GenBank/DDBJ whole genome shotgun (WGS) entry which is preliminary data.</text>
</comment>
<dbReference type="Pfam" id="PF00296">
    <property type="entry name" value="Bac_luciferase"/>
    <property type="match status" value="1"/>
</dbReference>
<dbReference type="GO" id="GO:0016705">
    <property type="term" value="F:oxidoreductase activity, acting on paired donors, with incorporation or reduction of molecular oxygen"/>
    <property type="evidence" value="ECO:0007669"/>
    <property type="project" value="InterPro"/>
</dbReference>
<dbReference type="GO" id="GO:0005829">
    <property type="term" value="C:cytosol"/>
    <property type="evidence" value="ECO:0007669"/>
    <property type="project" value="TreeGrafter"/>
</dbReference>
<evidence type="ECO:0000256" key="1">
    <source>
        <dbReference type="ARBA" id="ARBA00023002"/>
    </source>
</evidence>
<dbReference type="InterPro" id="IPR036661">
    <property type="entry name" value="Luciferase-like_sf"/>
</dbReference>
<evidence type="ECO:0000256" key="2">
    <source>
        <dbReference type="ARBA" id="ARBA00023033"/>
    </source>
</evidence>
<organism evidence="4 5">
    <name type="scientific">Actinoplanes auranticolor</name>
    <dbReference type="NCBI Taxonomy" id="47988"/>
    <lineage>
        <taxon>Bacteria</taxon>
        <taxon>Bacillati</taxon>
        <taxon>Actinomycetota</taxon>
        <taxon>Actinomycetes</taxon>
        <taxon>Micromonosporales</taxon>
        <taxon>Micromonosporaceae</taxon>
        <taxon>Actinoplanes</taxon>
    </lineage>
</organism>
<evidence type="ECO:0000313" key="4">
    <source>
        <dbReference type="EMBL" id="GIM80608.1"/>
    </source>
</evidence>
<dbReference type="PANTHER" id="PTHR30137:SF8">
    <property type="entry name" value="BLR5498 PROTEIN"/>
    <property type="match status" value="1"/>
</dbReference>
<dbReference type="InterPro" id="IPR050766">
    <property type="entry name" value="Bact_Lucif_Oxidored"/>
</dbReference>
<proteinExistence type="predicted"/>
<dbReference type="InterPro" id="IPR011251">
    <property type="entry name" value="Luciferase-like_dom"/>
</dbReference>
<dbReference type="EMBL" id="BOQL01000102">
    <property type="protein sequence ID" value="GIM80608.1"/>
    <property type="molecule type" value="Genomic_DNA"/>
</dbReference>
<keyword evidence="5" id="KW-1185">Reference proteome</keyword>
<dbReference type="RefSeq" id="WP_281421199.1">
    <property type="nucleotide sequence ID" value="NZ_BAABEA010000027.1"/>
</dbReference>
<gene>
    <name evidence="4" type="ORF">Aau02nite_91330</name>
</gene>
<dbReference type="GO" id="GO:0004497">
    <property type="term" value="F:monooxygenase activity"/>
    <property type="evidence" value="ECO:0007669"/>
    <property type="project" value="UniProtKB-KW"/>
</dbReference>
<sequence>MAVQIGVATLTDLPAGADPRARMQQIVDLGVRADDLGLDVFGVGEHHSADFLVSSPVPVLAAVAARTRTIRLSSAVTVLSVHDPVRVYQDFATLDLLSGGRAEIVTGRSAYPDPFALFGVDITRYDEMFVERLDLLLRLRDGDAARWSGRHRPPVVPAAVVPRAVQDRLPVWIGAGGSPGSVERAGAAGLPLILGYIGGTPAHVRQLIDLYRAAGERAGHAERLQVGVAVHYYAGDEPEKTYGHYRDFLRPKGPGRPGFTVSPQDFADGLRPDGHLMIGTTEQVTEKMQRLHKVVAFDRVQALVDWGGISAERVRQSLDRLGTDISPALRAL</sequence>
<dbReference type="AlphaFoldDB" id="A0A919W5I6"/>
<feature type="domain" description="Luciferase-like" evidence="3">
    <location>
        <begin position="4"/>
        <end position="294"/>
    </location>
</feature>